<accession>A0A2B7Y4B4</accession>
<dbReference type="SUPFAM" id="SSF48403">
    <property type="entry name" value="Ankyrin repeat"/>
    <property type="match status" value="1"/>
</dbReference>
<dbReference type="SMART" id="SM00248">
    <property type="entry name" value="ANK"/>
    <property type="match status" value="5"/>
</dbReference>
<dbReference type="Pfam" id="PF12796">
    <property type="entry name" value="Ank_2"/>
    <property type="match status" value="1"/>
</dbReference>
<dbReference type="Gene3D" id="3.40.50.300">
    <property type="entry name" value="P-loop containing nucleotide triphosphate hydrolases"/>
    <property type="match status" value="1"/>
</dbReference>
<keyword evidence="5" id="KW-1185">Reference proteome</keyword>
<dbReference type="OrthoDB" id="5416940at2759"/>
<dbReference type="Gene3D" id="3.40.50.1580">
    <property type="entry name" value="Nucleoside phosphorylase domain"/>
    <property type="match status" value="1"/>
</dbReference>
<dbReference type="InterPro" id="IPR053137">
    <property type="entry name" value="NLR-like"/>
</dbReference>
<dbReference type="InterPro" id="IPR000845">
    <property type="entry name" value="Nucleoside_phosphorylase_d"/>
</dbReference>
<dbReference type="PANTHER" id="PTHR46082">
    <property type="entry name" value="ATP/GTP-BINDING PROTEIN-RELATED"/>
    <property type="match status" value="1"/>
</dbReference>
<dbReference type="PROSITE" id="PS50297">
    <property type="entry name" value="ANK_REP_REGION"/>
    <property type="match status" value="1"/>
</dbReference>
<dbReference type="Pfam" id="PF01048">
    <property type="entry name" value="PNP_UDP_1"/>
    <property type="match status" value="1"/>
</dbReference>
<dbReference type="InterPro" id="IPR036770">
    <property type="entry name" value="Ankyrin_rpt-contain_sf"/>
</dbReference>
<comment type="caution">
    <text evidence="4">The sequence shown here is derived from an EMBL/GenBank/DDBJ whole genome shotgun (WGS) entry which is preliminary data.</text>
</comment>
<evidence type="ECO:0000256" key="1">
    <source>
        <dbReference type="ARBA" id="ARBA00022737"/>
    </source>
</evidence>
<organism evidence="4 5">
    <name type="scientific">Helicocarpus griseus UAMH5409</name>
    <dbReference type="NCBI Taxonomy" id="1447875"/>
    <lineage>
        <taxon>Eukaryota</taxon>
        <taxon>Fungi</taxon>
        <taxon>Dikarya</taxon>
        <taxon>Ascomycota</taxon>
        <taxon>Pezizomycotina</taxon>
        <taxon>Eurotiomycetes</taxon>
        <taxon>Eurotiomycetidae</taxon>
        <taxon>Onygenales</taxon>
        <taxon>Ajellomycetaceae</taxon>
        <taxon>Helicocarpus</taxon>
    </lineage>
</organism>
<dbReference type="EMBL" id="PDNB01000023">
    <property type="protein sequence ID" value="PGH15678.1"/>
    <property type="molecule type" value="Genomic_DNA"/>
</dbReference>
<dbReference type="InterPro" id="IPR054471">
    <property type="entry name" value="GPIID_WHD"/>
</dbReference>
<reference evidence="4 5" key="1">
    <citation type="submission" date="2017-10" db="EMBL/GenBank/DDBJ databases">
        <title>Comparative genomics in systemic dimorphic fungi from Ajellomycetaceae.</title>
        <authorList>
            <person name="Munoz J.F."/>
            <person name="Mcewen J.G."/>
            <person name="Clay O.K."/>
            <person name="Cuomo C.A."/>
        </authorList>
    </citation>
    <scope>NUCLEOTIDE SEQUENCE [LARGE SCALE GENOMIC DNA]</scope>
    <source>
        <strain evidence="4 5">UAMH5409</strain>
    </source>
</reference>
<dbReference type="InterPro" id="IPR035994">
    <property type="entry name" value="Nucleoside_phosphorylase_sf"/>
</dbReference>
<dbReference type="InterPro" id="IPR002110">
    <property type="entry name" value="Ankyrin_rpt"/>
</dbReference>
<dbReference type="Pfam" id="PF24883">
    <property type="entry name" value="NPHP3_N"/>
    <property type="match status" value="1"/>
</dbReference>
<dbReference type="AlphaFoldDB" id="A0A2B7Y4B4"/>
<dbReference type="Gene3D" id="1.25.40.20">
    <property type="entry name" value="Ankyrin repeat-containing domain"/>
    <property type="match status" value="1"/>
</dbReference>
<evidence type="ECO:0000313" key="5">
    <source>
        <dbReference type="Proteomes" id="UP000223968"/>
    </source>
</evidence>
<protein>
    <recommendedName>
        <fullName evidence="3">NACHT domain-containing protein</fullName>
    </recommendedName>
</protein>
<sequence length="1066" mass="120926">MAAAEAMLDEVHEDLTYQDQSDSNSYKLGTIEGHNVVIATLPAGKAGTESAASVAKDMLRTFKSIRFGLMVGIGGGVPSNENDIRLGDVVVSQPTGTTGGLIQYDRGKTIAGGEFERTGSLNAPPNVVLTALSHVRARDERFGSSIPMYLTNMANKYPKMRETYKYQGASNDRLYEADYHHNSEGTSNTCDRCDPNREIRREPREDTEPMIHYGIIGSGNQVIKDGVTREKMRREYKVLCLEMEAAGLMAEFRCLVIRGICDYCDTHKNKMWQRYAAAAAAAFAKSLLSVMMPESVTKSRLIVSDPVLQALVFGMSTVIAEQSKIQDIRYEKERATKCHRVFKTSRYERHKNMNPDPAPDTCGWALEDDQYIRWRDNQHDDLFWISAHPGCGKSVLSKYLVDNRLFEKHSSAHSLCYFFFKDNIEQDNIAQCLCAILHQLFGYQPHLLTHAIEVFEKTGKKLQTDVDQLWKIFKNAVTDERAQRVTCILDALDECREDDCRLIIQFLSDFYNRPSSPNSKSCVKFLITSRPYYNIKLSFGNHPPNRLRGEEKTKEVSEEIDIVVKANICTLARRVGLHKKERDRLLEKLLTMSNRTYLWWHLVFEKLQQADKRTWKAFDELIEDIPETLDQAYEKLLTTANSRIRGKTETLLRIVVGARRHLTLAEMDIAFQLGKESSHAQKFEDLDLDGDKLAERIQELCGFCVCIEDSRVHLIHQTVKEFLVPDQTTAAKDGWKHSLDKHTTEVLLTKICVQYLSFEHFGDPNIGWIHPEGTEQFEGGRYAFLNYSSNSWYEHFSNLDAASQESMKDAVLRLYRECAGFPRFHLWTNAHNYLSTFDVLGDAEGLRHIHTATRLGQRVVVKWLVDEQGVNVNLKDEDGNTPVRYSVWGGHHSVMDFLLERGAKIDLRDTLNMACEGGHRVTVEKLLNKGADVNDDALRSAAGNKKGDEKIVQMLLNKGADPIRSSCLEEAAYKGKGRIVQLLLDIGVPLNADILWKACQSGNQNVLNLLIERGGHAHIPDVFVTADNYPHICHEAVQLLIDTVNLRPEWATLKGHIRHKPSLIDL</sequence>
<dbReference type="GO" id="GO:0003824">
    <property type="term" value="F:catalytic activity"/>
    <property type="evidence" value="ECO:0007669"/>
    <property type="project" value="InterPro"/>
</dbReference>
<feature type="domain" description="NACHT" evidence="3">
    <location>
        <begin position="381"/>
        <end position="531"/>
    </location>
</feature>
<dbReference type="SUPFAM" id="SSF53167">
    <property type="entry name" value="Purine and uridine phosphorylases"/>
    <property type="match status" value="1"/>
</dbReference>
<keyword evidence="1" id="KW-0677">Repeat</keyword>
<dbReference type="InterPro" id="IPR056884">
    <property type="entry name" value="NPHP3-like_N"/>
</dbReference>
<evidence type="ECO:0000313" key="4">
    <source>
        <dbReference type="EMBL" id="PGH15678.1"/>
    </source>
</evidence>
<dbReference type="STRING" id="1447875.A0A2B7Y4B4"/>
<name>A0A2B7Y4B4_9EURO</name>
<dbReference type="Proteomes" id="UP000223968">
    <property type="component" value="Unassembled WGS sequence"/>
</dbReference>
<keyword evidence="2" id="KW-0040">ANK repeat</keyword>
<dbReference type="InterPro" id="IPR027417">
    <property type="entry name" value="P-loop_NTPase"/>
</dbReference>
<dbReference type="PANTHER" id="PTHR46082:SF11">
    <property type="entry name" value="AAA+ ATPASE DOMAIN-CONTAINING PROTEIN-RELATED"/>
    <property type="match status" value="1"/>
</dbReference>
<dbReference type="PROSITE" id="PS50088">
    <property type="entry name" value="ANK_REPEAT"/>
    <property type="match status" value="1"/>
</dbReference>
<gene>
    <name evidence="4" type="ORF">AJ79_02272</name>
</gene>
<dbReference type="InterPro" id="IPR007111">
    <property type="entry name" value="NACHT_NTPase"/>
</dbReference>
<dbReference type="GO" id="GO:0009116">
    <property type="term" value="P:nucleoside metabolic process"/>
    <property type="evidence" value="ECO:0007669"/>
    <property type="project" value="InterPro"/>
</dbReference>
<evidence type="ECO:0000259" key="3">
    <source>
        <dbReference type="PROSITE" id="PS50837"/>
    </source>
</evidence>
<dbReference type="Pfam" id="PF22939">
    <property type="entry name" value="WHD_GPIID"/>
    <property type="match status" value="1"/>
</dbReference>
<evidence type="ECO:0000256" key="2">
    <source>
        <dbReference type="PROSITE-ProRule" id="PRU00023"/>
    </source>
</evidence>
<proteinExistence type="predicted"/>
<feature type="repeat" description="ANK" evidence="2">
    <location>
        <begin position="878"/>
        <end position="910"/>
    </location>
</feature>
<dbReference type="PROSITE" id="PS50837">
    <property type="entry name" value="NACHT"/>
    <property type="match status" value="1"/>
</dbReference>